<sequence length="306" mass="33566">MQDAELQDLLAFAAVARSKSFRGAAGQQGVSASGLSAAVRRLEDRLGVRLLNRTTRSVTPTDAGARLLDRLGPALSSVSDAVDSVNSYRDTPTGTLRLNVPGVVADLILPDILARFMAAHPAIRVEVMAEDSFVDVLGQGFDAGVRYDERLEKDMIAVPIGPRLDRYACVAAPSYLERHGRPQHPHDLLQHQCIRHRFSHGVSLPWEFERSGELVKITPKGPLVTNRLALQRAAVVAGFGIAASFVGFYADLIESGAVEEILIDWAEPFSGPFLFYAERRHMPAPLRAFVDFIREDQRRLQSTALS</sequence>
<dbReference type="Gene3D" id="3.40.190.290">
    <property type="match status" value="1"/>
</dbReference>
<dbReference type="FunFam" id="1.10.10.10:FF:000001">
    <property type="entry name" value="LysR family transcriptional regulator"/>
    <property type="match status" value="1"/>
</dbReference>
<organism evidence="6">
    <name type="scientific">uncultured Sphingosinicella sp</name>
    <dbReference type="NCBI Taxonomy" id="478748"/>
    <lineage>
        <taxon>Bacteria</taxon>
        <taxon>Pseudomonadati</taxon>
        <taxon>Pseudomonadota</taxon>
        <taxon>Alphaproteobacteria</taxon>
        <taxon>Sphingomonadales</taxon>
        <taxon>Sphingosinicellaceae</taxon>
        <taxon>Sphingosinicella</taxon>
        <taxon>environmental samples</taxon>
    </lineage>
</organism>
<evidence type="ECO:0000256" key="1">
    <source>
        <dbReference type="ARBA" id="ARBA00009437"/>
    </source>
</evidence>
<dbReference type="CDD" id="cd08474">
    <property type="entry name" value="PBP2_CrgA_like_5"/>
    <property type="match status" value="1"/>
</dbReference>
<accession>A0A6J4TWY8</accession>
<keyword evidence="4" id="KW-0804">Transcription</keyword>
<dbReference type="EMBL" id="CADCWD010000052">
    <property type="protein sequence ID" value="CAA9534615.1"/>
    <property type="molecule type" value="Genomic_DNA"/>
</dbReference>
<reference evidence="6" key="1">
    <citation type="submission" date="2020-02" db="EMBL/GenBank/DDBJ databases">
        <authorList>
            <person name="Meier V. D."/>
        </authorList>
    </citation>
    <scope>NUCLEOTIDE SEQUENCE</scope>
    <source>
        <strain evidence="6">AVDCRST_MAG23</strain>
    </source>
</reference>
<dbReference type="PANTHER" id="PTHR30537">
    <property type="entry name" value="HTH-TYPE TRANSCRIPTIONAL REGULATOR"/>
    <property type="match status" value="1"/>
</dbReference>
<name>A0A6J4TWY8_9SPHN</name>
<protein>
    <submittedName>
        <fullName evidence="6">Transcriptional regulator, LysR family</fullName>
    </submittedName>
</protein>
<dbReference type="InterPro" id="IPR058163">
    <property type="entry name" value="LysR-type_TF_proteobact-type"/>
</dbReference>
<dbReference type="PANTHER" id="PTHR30537:SF5">
    <property type="entry name" value="HTH-TYPE TRANSCRIPTIONAL ACTIVATOR TTDR-RELATED"/>
    <property type="match status" value="1"/>
</dbReference>
<dbReference type="Pfam" id="PF03466">
    <property type="entry name" value="LysR_substrate"/>
    <property type="match status" value="1"/>
</dbReference>
<evidence type="ECO:0000259" key="5">
    <source>
        <dbReference type="PROSITE" id="PS50931"/>
    </source>
</evidence>
<dbReference type="GO" id="GO:0003700">
    <property type="term" value="F:DNA-binding transcription factor activity"/>
    <property type="evidence" value="ECO:0007669"/>
    <property type="project" value="InterPro"/>
</dbReference>
<dbReference type="InterPro" id="IPR036388">
    <property type="entry name" value="WH-like_DNA-bd_sf"/>
</dbReference>
<keyword evidence="2" id="KW-0805">Transcription regulation</keyword>
<dbReference type="Gene3D" id="1.10.10.10">
    <property type="entry name" value="Winged helix-like DNA-binding domain superfamily/Winged helix DNA-binding domain"/>
    <property type="match status" value="1"/>
</dbReference>
<dbReference type="InterPro" id="IPR005119">
    <property type="entry name" value="LysR_subst-bd"/>
</dbReference>
<dbReference type="InterPro" id="IPR036390">
    <property type="entry name" value="WH_DNA-bd_sf"/>
</dbReference>
<evidence type="ECO:0000313" key="6">
    <source>
        <dbReference type="EMBL" id="CAA9534615.1"/>
    </source>
</evidence>
<dbReference type="InterPro" id="IPR000847">
    <property type="entry name" value="LysR_HTH_N"/>
</dbReference>
<evidence type="ECO:0000256" key="2">
    <source>
        <dbReference type="ARBA" id="ARBA00023015"/>
    </source>
</evidence>
<evidence type="ECO:0000256" key="4">
    <source>
        <dbReference type="ARBA" id="ARBA00023163"/>
    </source>
</evidence>
<dbReference type="Pfam" id="PF00126">
    <property type="entry name" value="HTH_1"/>
    <property type="match status" value="1"/>
</dbReference>
<dbReference type="AlphaFoldDB" id="A0A6J4TWY8"/>
<dbReference type="SUPFAM" id="SSF46785">
    <property type="entry name" value="Winged helix' DNA-binding domain"/>
    <property type="match status" value="1"/>
</dbReference>
<dbReference type="PROSITE" id="PS50931">
    <property type="entry name" value="HTH_LYSR"/>
    <property type="match status" value="1"/>
</dbReference>
<dbReference type="GO" id="GO:0003677">
    <property type="term" value="F:DNA binding"/>
    <property type="evidence" value="ECO:0007669"/>
    <property type="project" value="UniProtKB-KW"/>
</dbReference>
<feature type="domain" description="HTH lysR-type" evidence="5">
    <location>
        <begin position="1"/>
        <end position="61"/>
    </location>
</feature>
<keyword evidence="3" id="KW-0238">DNA-binding</keyword>
<evidence type="ECO:0000256" key="3">
    <source>
        <dbReference type="ARBA" id="ARBA00023125"/>
    </source>
</evidence>
<comment type="similarity">
    <text evidence="1">Belongs to the LysR transcriptional regulatory family.</text>
</comment>
<dbReference type="SUPFAM" id="SSF53850">
    <property type="entry name" value="Periplasmic binding protein-like II"/>
    <property type="match status" value="1"/>
</dbReference>
<gene>
    <name evidence="6" type="ORF">AVDCRST_MAG23-1373</name>
</gene>
<proteinExistence type="inferred from homology"/>